<evidence type="ECO:0000256" key="1">
    <source>
        <dbReference type="ARBA" id="ARBA00004141"/>
    </source>
</evidence>
<evidence type="ECO:0000256" key="3">
    <source>
        <dbReference type="ARBA" id="ARBA00022461"/>
    </source>
</evidence>
<evidence type="ECO:0000313" key="13">
    <source>
        <dbReference type="Proteomes" id="UP001652625"/>
    </source>
</evidence>
<evidence type="ECO:0000256" key="9">
    <source>
        <dbReference type="ARBA" id="ARBA00023201"/>
    </source>
</evidence>
<evidence type="ECO:0000256" key="11">
    <source>
        <dbReference type="RuleBase" id="RU000679"/>
    </source>
</evidence>
<dbReference type="GeneID" id="105843177"/>
<keyword evidence="9 11" id="KW-0739">Sodium transport</keyword>
<evidence type="ECO:0000256" key="8">
    <source>
        <dbReference type="ARBA" id="ARBA00023136"/>
    </source>
</evidence>
<evidence type="ECO:0000256" key="7">
    <source>
        <dbReference type="ARBA" id="ARBA00023065"/>
    </source>
</evidence>
<evidence type="ECO:0000256" key="12">
    <source>
        <dbReference type="SAM" id="Phobius"/>
    </source>
</evidence>
<evidence type="ECO:0000256" key="6">
    <source>
        <dbReference type="ARBA" id="ARBA00023053"/>
    </source>
</evidence>
<accession>A0ABM4BTC1</accession>
<reference evidence="14" key="1">
    <citation type="submission" date="2025-08" db="UniProtKB">
        <authorList>
            <consortium name="RefSeq"/>
        </authorList>
    </citation>
    <scope>IDENTIFICATION</scope>
</reference>
<evidence type="ECO:0000313" key="14">
    <source>
        <dbReference type="RefSeq" id="XP_065652401.1"/>
    </source>
</evidence>
<feature type="transmembrane region" description="Helical" evidence="12">
    <location>
        <begin position="74"/>
        <end position="92"/>
    </location>
</feature>
<keyword evidence="7 11" id="KW-0406">Ion transport</keyword>
<keyword evidence="5 12" id="KW-1133">Transmembrane helix</keyword>
<keyword evidence="13" id="KW-1185">Reference proteome</keyword>
<dbReference type="Pfam" id="PF00858">
    <property type="entry name" value="ASC"/>
    <property type="match status" value="1"/>
</dbReference>
<gene>
    <name evidence="14" type="primary">LOC105843177</name>
</gene>
<evidence type="ECO:0000256" key="4">
    <source>
        <dbReference type="ARBA" id="ARBA00022692"/>
    </source>
</evidence>
<dbReference type="RefSeq" id="XP_065652401.1">
    <property type="nucleotide sequence ID" value="XM_065796329.1"/>
</dbReference>
<dbReference type="InterPro" id="IPR001873">
    <property type="entry name" value="ENaC"/>
</dbReference>
<evidence type="ECO:0000256" key="2">
    <source>
        <dbReference type="ARBA" id="ARBA00022448"/>
    </source>
</evidence>
<keyword evidence="3 11" id="KW-0894">Sodium channel</keyword>
<evidence type="ECO:0000256" key="5">
    <source>
        <dbReference type="ARBA" id="ARBA00022989"/>
    </source>
</evidence>
<evidence type="ECO:0000256" key="10">
    <source>
        <dbReference type="ARBA" id="ARBA00023303"/>
    </source>
</evidence>
<keyword evidence="10 11" id="KW-0407">Ion channel</keyword>
<sequence>MDYLNLLERIRSSKVRRINKTYIDKDFSVYDNLSIRENHFQDKMKTIKTKLHSSITSAHGCLVIFKPKTKLGKLMWFFVILCCFVFCIVNLVKITREYSSENPEVKIIELYEKSPTFPVVVICIENALNSSIKEHIISLTGEKLDQLDSNLNKFIIHKNFNSRLINEFGNRLNSTLVSCTIGVDDCSTLLSWYQIWHLEYGLCFAFNSGFNIEGNEVTTRRVFFPGYSHGLNLHLKLEKNEYNDKLKTTAVRVFITHQGEYLFPPNEDLLLTSGFYNLISFQKRLMNREYGSNKMCRKDKVTKFSNFSLSQPLITKYTQNFCNLNCLSEEIARKCMCVEYDRPVLEQHAQIPKCNDDAYTKLCIKQQYSYWRSGNSECLQKCKLECFEVKYEPRINLQKYCSNDSCESDLKLSVNFLSFSYLFYQVHNNNVFAEFLGLAGGIITFLTGFSIISFIEASFITIQLVITILYMRCKNFKKSCDKTITSRKSFVTCQASLEV</sequence>
<protein>
    <submittedName>
        <fullName evidence="14">Amiloride-sensitive sodium channel subunit alpha-like isoform X1</fullName>
    </submittedName>
</protein>
<proteinExistence type="inferred from homology"/>
<comment type="similarity">
    <text evidence="11">Belongs to the amiloride-sensitive sodium channel (TC 1.A.6) family.</text>
</comment>
<feature type="transmembrane region" description="Helical" evidence="12">
    <location>
        <begin position="436"/>
        <end position="469"/>
    </location>
</feature>
<keyword evidence="4 11" id="KW-0812">Transmembrane</keyword>
<organism evidence="13 14">
    <name type="scientific">Hydra vulgaris</name>
    <name type="common">Hydra</name>
    <name type="synonym">Hydra attenuata</name>
    <dbReference type="NCBI Taxonomy" id="6087"/>
    <lineage>
        <taxon>Eukaryota</taxon>
        <taxon>Metazoa</taxon>
        <taxon>Cnidaria</taxon>
        <taxon>Hydrozoa</taxon>
        <taxon>Hydroidolina</taxon>
        <taxon>Anthoathecata</taxon>
        <taxon>Aplanulata</taxon>
        <taxon>Hydridae</taxon>
        <taxon>Hydra</taxon>
    </lineage>
</organism>
<dbReference type="PANTHER" id="PTHR11690">
    <property type="entry name" value="AMILORIDE-SENSITIVE SODIUM CHANNEL-RELATED"/>
    <property type="match status" value="1"/>
</dbReference>
<dbReference type="Proteomes" id="UP001652625">
    <property type="component" value="Chromosome 04"/>
</dbReference>
<dbReference type="Gene3D" id="2.60.470.10">
    <property type="entry name" value="Acid-sensing ion channels like domains"/>
    <property type="match status" value="1"/>
</dbReference>
<comment type="subcellular location">
    <subcellularLocation>
        <location evidence="1">Membrane</location>
        <topology evidence="1">Multi-pass membrane protein</topology>
    </subcellularLocation>
</comment>
<keyword evidence="8 12" id="KW-0472">Membrane</keyword>
<name>A0ABM4BTC1_HYDVU</name>
<keyword evidence="6" id="KW-0915">Sodium</keyword>
<keyword evidence="2 11" id="KW-0813">Transport</keyword>
<dbReference type="PRINTS" id="PR01078">
    <property type="entry name" value="AMINACHANNEL"/>
</dbReference>